<keyword evidence="2 4" id="KW-0479">Metal-binding</keyword>
<dbReference type="Proteomes" id="UP001144323">
    <property type="component" value="Unassembled WGS sequence"/>
</dbReference>
<name>A0A9W6GVA7_9HYPH</name>
<feature type="chain" id="PRO_5040948378" description="Cytochrome c domain-containing protein" evidence="5">
    <location>
        <begin position="23"/>
        <end position="120"/>
    </location>
</feature>
<dbReference type="InterPro" id="IPR009056">
    <property type="entry name" value="Cyt_c-like_dom"/>
</dbReference>
<keyword evidence="3 4" id="KW-0408">Iron</keyword>
<dbReference type="RefSeq" id="WP_281803767.1">
    <property type="nucleotide sequence ID" value="NZ_BSEC01000001.1"/>
</dbReference>
<dbReference type="EMBL" id="BSEC01000001">
    <property type="protein sequence ID" value="GLI93763.1"/>
    <property type="molecule type" value="Genomic_DNA"/>
</dbReference>
<evidence type="ECO:0000313" key="7">
    <source>
        <dbReference type="EMBL" id="GLI93763.1"/>
    </source>
</evidence>
<accession>A0A9W6GVA7</accession>
<dbReference type="Gene3D" id="1.10.760.10">
    <property type="entry name" value="Cytochrome c-like domain"/>
    <property type="match status" value="1"/>
</dbReference>
<keyword evidence="1 4" id="KW-0349">Heme</keyword>
<evidence type="ECO:0000256" key="3">
    <source>
        <dbReference type="ARBA" id="ARBA00023004"/>
    </source>
</evidence>
<protein>
    <recommendedName>
        <fullName evidence="6">Cytochrome c domain-containing protein</fullName>
    </recommendedName>
</protein>
<dbReference type="PROSITE" id="PS51007">
    <property type="entry name" value="CYTC"/>
    <property type="match status" value="1"/>
</dbReference>
<evidence type="ECO:0000256" key="5">
    <source>
        <dbReference type="SAM" id="SignalP"/>
    </source>
</evidence>
<evidence type="ECO:0000256" key="4">
    <source>
        <dbReference type="PROSITE-ProRule" id="PRU00433"/>
    </source>
</evidence>
<evidence type="ECO:0000256" key="2">
    <source>
        <dbReference type="ARBA" id="ARBA00022723"/>
    </source>
</evidence>
<sequence length="120" mass="12939">MRITQFLCVLLLTGVGGSLAQAQTLTPAQRGRVDWFKWNCVGCHGDNAKGGMGPNIVGAEYGDIYEAVLLGDAREDGMINFAKTPNPPTTNDLTDIAAYLASIGKPSEPKFVVWWTSPPR</sequence>
<feature type="domain" description="Cytochrome c" evidence="6">
    <location>
        <begin position="26"/>
        <end position="104"/>
    </location>
</feature>
<dbReference type="AlphaFoldDB" id="A0A9W6GVA7"/>
<evidence type="ECO:0000313" key="8">
    <source>
        <dbReference type="Proteomes" id="UP001144323"/>
    </source>
</evidence>
<dbReference type="SUPFAM" id="SSF46626">
    <property type="entry name" value="Cytochrome c"/>
    <property type="match status" value="1"/>
</dbReference>
<proteinExistence type="predicted"/>
<organism evidence="7 8">
    <name type="scientific">Methylocystis echinoides</name>
    <dbReference type="NCBI Taxonomy" id="29468"/>
    <lineage>
        <taxon>Bacteria</taxon>
        <taxon>Pseudomonadati</taxon>
        <taxon>Pseudomonadota</taxon>
        <taxon>Alphaproteobacteria</taxon>
        <taxon>Hyphomicrobiales</taxon>
        <taxon>Methylocystaceae</taxon>
        <taxon>Methylocystis</taxon>
    </lineage>
</organism>
<gene>
    <name evidence="7" type="ORF">LMG27198_27550</name>
</gene>
<dbReference type="GO" id="GO:0009055">
    <property type="term" value="F:electron transfer activity"/>
    <property type="evidence" value="ECO:0007669"/>
    <property type="project" value="InterPro"/>
</dbReference>
<dbReference type="GO" id="GO:0020037">
    <property type="term" value="F:heme binding"/>
    <property type="evidence" value="ECO:0007669"/>
    <property type="project" value="InterPro"/>
</dbReference>
<keyword evidence="5" id="KW-0732">Signal</keyword>
<reference evidence="7" key="1">
    <citation type="journal article" date="2023" name="Int. J. Syst. Evol. Microbiol.">
        <title>Methylocystis iwaonis sp. nov., a type II methane-oxidizing bacterium from surface soil of a rice paddy field in Japan, and emended description of the genus Methylocystis (ex Whittenbury et al. 1970) Bowman et al. 1993.</title>
        <authorList>
            <person name="Kaise H."/>
            <person name="Sawadogo J.B."/>
            <person name="Alam M.S."/>
            <person name="Ueno C."/>
            <person name="Dianou D."/>
            <person name="Shinjo R."/>
            <person name="Asakawa S."/>
        </authorList>
    </citation>
    <scope>NUCLEOTIDE SEQUENCE</scope>
    <source>
        <strain evidence="7">LMG27198</strain>
    </source>
</reference>
<keyword evidence="8" id="KW-1185">Reference proteome</keyword>
<dbReference type="InterPro" id="IPR036909">
    <property type="entry name" value="Cyt_c-like_dom_sf"/>
</dbReference>
<comment type="caution">
    <text evidence="7">The sequence shown here is derived from an EMBL/GenBank/DDBJ whole genome shotgun (WGS) entry which is preliminary data.</text>
</comment>
<dbReference type="GO" id="GO:0046872">
    <property type="term" value="F:metal ion binding"/>
    <property type="evidence" value="ECO:0007669"/>
    <property type="project" value="UniProtKB-KW"/>
</dbReference>
<evidence type="ECO:0000256" key="1">
    <source>
        <dbReference type="ARBA" id="ARBA00022617"/>
    </source>
</evidence>
<evidence type="ECO:0000259" key="6">
    <source>
        <dbReference type="PROSITE" id="PS51007"/>
    </source>
</evidence>
<feature type="signal peptide" evidence="5">
    <location>
        <begin position="1"/>
        <end position="22"/>
    </location>
</feature>